<dbReference type="InterPro" id="IPR052918">
    <property type="entry name" value="Motility_Chemotaxis_Reg"/>
</dbReference>
<dbReference type="PANTHER" id="PTHR35580">
    <property type="entry name" value="CELL SURFACE GLYCOPROTEIN (S-LAYER PROTEIN)-LIKE PROTEIN"/>
    <property type="match status" value="1"/>
</dbReference>
<dbReference type="STRING" id="869212.Turpa_2837"/>
<dbReference type="AlphaFoldDB" id="I4B869"/>
<dbReference type="Proteomes" id="UP000006048">
    <property type="component" value="Chromosome"/>
</dbReference>
<dbReference type="Gene3D" id="2.60.40.4270">
    <property type="entry name" value="Listeria-Bacteroides repeat domain"/>
    <property type="match status" value="1"/>
</dbReference>
<evidence type="ECO:0000313" key="2">
    <source>
        <dbReference type="Proteomes" id="UP000006048"/>
    </source>
</evidence>
<keyword evidence="2" id="KW-1185">Reference proteome</keyword>
<protein>
    <submittedName>
        <fullName evidence="1">Uncharacterized protein</fullName>
    </submittedName>
</protein>
<dbReference type="EMBL" id="CP002959">
    <property type="protein sequence ID" value="AFM13476.1"/>
    <property type="molecule type" value="Genomic_DNA"/>
</dbReference>
<dbReference type="KEGG" id="tpx:Turpa_2837"/>
<dbReference type="InterPro" id="IPR042229">
    <property type="entry name" value="Listeria/Bacterioides_rpt_sf"/>
</dbReference>
<gene>
    <name evidence="1" type="ordered locus">Turpa_2837</name>
</gene>
<sequence>MSGGNSFSTHLTVDSAGNCIIGGRTTGNLDGQTKTGTTDSFAIKYAADGTKIWTRLFGAAGGETLAGNHVVDAFGHLYVAGIVTENMHSQIKTGAKDAFLIRYDPDGVRKYTRLMGFPSVETGGTSVAVSAPGNVAVVGYTRGNLDGQTLSGIEDLFITDNLMDTSGTDISTVTYIGNGHTSGTVPVDTNTYVHGAPVTVKARTANFRRNNFAFGGWNTQSDGSGSRRLPGKQFSMGPSAETLHSQWQTKWTRLLGQSGKDVFSVDIAASADGHVYSLNHAPQGFLGELPADRSGFYIQKRDAAANLIWSRPGYTDGNQTYGRSLVVDSQGRILVAGYTNGSVSGSSQIGHMDGFVAIYSPAGILIQVIRLGVSAGNTLAERIKLDTQDNIYIMGIANQKLDGSGATGAAGTFVRKYTKAGIVLWTRYIDGGGHFVNGRDLDVSGLSVFVVGYLHTANSSLTGFIARMATNTGATAWLRTFSSGSITWYGGVARVGCSSTFVTGLTNGEIYTSRGEKNTARRYLAFVTSYDDAGNALLSTNAEMPIPVGSIVESEGSVYPIAIQCRDNRPTALLQVYGSAYWAWGLQGAQTSPGPAFAMLFSPFNALNDNRVVTHGASGVTLSSTTFAASPLGVWFVGGMTRGSIDGQTLTGIGDSFVTNQLGY</sequence>
<name>I4B869_TURPD</name>
<dbReference type="SUPFAM" id="SSF63829">
    <property type="entry name" value="Calcium-dependent phosphotriesterase"/>
    <property type="match status" value="1"/>
</dbReference>
<dbReference type="Pfam" id="PF06739">
    <property type="entry name" value="SBBP"/>
    <property type="match status" value="1"/>
</dbReference>
<evidence type="ECO:0000313" key="1">
    <source>
        <dbReference type="EMBL" id="AFM13476.1"/>
    </source>
</evidence>
<accession>I4B869</accession>
<reference evidence="1 2" key="1">
    <citation type="submission" date="2012-06" db="EMBL/GenBank/DDBJ databases">
        <title>The complete chromosome of genome of Turneriella parva DSM 21527.</title>
        <authorList>
            <consortium name="US DOE Joint Genome Institute (JGI-PGF)"/>
            <person name="Lucas S."/>
            <person name="Han J."/>
            <person name="Lapidus A."/>
            <person name="Bruce D."/>
            <person name="Goodwin L."/>
            <person name="Pitluck S."/>
            <person name="Peters L."/>
            <person name="Kyrpides N."/>
            <person name="Mavromatis K."/>
            <person name="Ivanova N."/>
            <person name="Mikhailova N."/>
            <person name="Chertkov O."/>
            <person name="Detter J.C."/>
            <person name="Tapia R."/>
            <person name="Han C."/>
            <person name="Land M."/>
            <person name="Hauser L."/>
            <person name="Markowitz V."/>
            <person name="Cheng J.-F."/>
            <person name="Hugenholtz P."/>
            <person name="Woyke T."/>
            <person name="Wu D."/>
            <person name="Gronow S."/>
            <person name="Wellnitz S."/>
            <person name="Brambilla E."/>
            <person name="Klenk H.-P."/>
            <person name="Eisen J.A."/>
        </authorList>
    </citation>
    <scope>NUCLEOTIDE SEQUENCE [LARGE SCALE GENOMIC DNA]</scope>
    <source>
        <strain evidence="2">ATCC BAA-1111 / DSM 21527 / NCTC 11395 / H</strain>
    </source>
</reference>
<organism evidence="1 2">
    <name type="scientific">Turneriella parva (strain ATCC BAA-1111 / DSM 21527 / NCTC 11395 / H)</name>
    <name type="common">Leptospira parva</name>
    <dbReference type="NCBI Taxonomy" id="869212"/>
    <lineage>
        <taxon>Bacteria</taxon>
        <taxon>Pseudomonadati</taxon>
        <taxon>Spirochaetota</taxon>
        <taxon>Spirochaetia</taxon>
        <taxon>Leptospirales</taxon>
        <taxon>Leptospiraceae</taxon>
        <taxon>Turneriella</taxon>
    </lineage>
</organism>
<dbReference type="PANTHER" id="PTHR35580:SF1">
    <property type="entry name" value="PHYTASE-LIKE DOMAIN-CONTAINING PROTEIN"/>
    <property type="match status" value="1"/>
</dbReference>
<dbReference type="HOGENOM" id="CLU_413274_0_0_12"/>
<dbReference type="InterPro" id="IPR010620">
    <property type="entry name" value="SBBP_repeat"/>
</dbReference>
<proteinExistence type="predicted"/>